<comment type="caution">
    <text evidence="4">The sequence shown here is derived from an EMBL/GenBank/DDBJ whole genome shotgun (WGS) entry which is preliminary data.</text>
</comment>
<evidence type="ECO:0000256" key="1">
    <source>
        <dbReference type="ARBA" id="ARBA00006066"/>
    </source>
</evidence>
<name>A0A8S3Z1I7_9EUPU</name>
<dbReference type="PANTHER" id="PTHR12993:SF11">
    <property type="entry name" value="N-ACETYLGLUCOSAMINYL-PHOSPHATIDYLINOSITOL DE-N-ACETYLASE"/>
    <property type="match status" value="1"/>
</dbReference>
<keyword evidence="3" id="KW-0812">Transmembrane</keyword>
<evidence type="ECO:0000256" key="2">
    <source>
        <dbReference type="ARBA" id="ARBA00012176"/>
    </source>
</evidence>
<accession>A0A8S3Z1I7</accession>
<dbReference type="PANTHER" id="PTHR12993">
    <property type="entry name" value="N-ACETYLGLUCOSAMINYL-PHOSPHATIDYLINOSITOL DE-N-ACETYLASE-RELATED"/>
    <property type="match status" value="1"/>
</dbReference>
<feature type="transmembrane region" description="Helical" evidence="3">
    <location>
        <begin position="20"/>
        <end position="39"/>
    </location>
</feature>
<keyword evidence="3" id="KW-0472">Membrane</keyword>
<gene>
    <name evidence="4" type="ORF">CUNI_LOCUS8921</name>
</gene>
<dbReference type="GO" id="GO:0000225">
    <property type="term" value="F:N-acetylglucosaminylphosphatidylinositol deacetylase activity"/>
    <property type="evidence" value="ECO:0007669"/>
    <property type="project" value="UniProtKB-EC"/>
</dbReference>
<protein>
    <recommendedName>
        <fullName evidence="2">N-acetylglucosaminylphosphatidylinositol deacetylase</fullName>
        <ecNumber evidence="2">3.5.1.89</ecNumber>
    </recommendedName>
</protein>
<organism evidence="4 5">
    <name type="scientific">Candidula unifasciata</name>
    <dbReference type="NCBI Taxonomy" id="100452"/>
    <lineage>
        <taxon>Eukaryota</taxon>
        <taxon>Metazoa</taxon>
        <taxon>Spiralia</taxon>
        <taxon>Lophotrochozoa</taxon>
        <taxon>Mollusca</taxon>
        <taxon>Gastropoda</taxon>
        <taxon>Heterobranchia</taxon>
        <taxon>Euthyneura</taxon>
        <taxon>Panpulmonata</taxon>
        <taxon>Eupulmonata</taxon>
        <taxon>Stylommatophora</taxon>
        <taxon>Helicina</taxon>
        <taxon>Helicoidea</taxon>
        <taxon>Geomitridae</taxon>
        <taxon>Candidula</taxon>
    </lineage>
</organism>
<dbReference type="InterPro" id="IPR024078">
    <property type="entry name" value="LmbE-like_dom_sf"/>
</dbReference>
<dbReference type="OrthoDB" id="440160at2759"/>
<dbReference type="Proteomes" id="UP000678393">
    <property type="component" value="Unassembled WGS sequence"/>
</dbReference>
<dbReference type="InterPro" id="IPR003737">
    <property type="entry name" value="GlcNAc_PI_deacetylase-related"/>
</dbReference>
<dbReference type="Pfam" id="PF02585">
    <property type="entry name" value="PIG-L"/>
    <property type="match status" value="1"/>
</dbReference>
<evidence type="ECO:0000313" key="5">
    <source>
        <dbReference type="Proteomes" id="UP000678393"/>
    </source>
</evidence>
<keyword evidence="5" id="KW-1185">Reference proteome</keyword>
<dbReference type="EMBL" id="CAJHNH020001503">
    <property type="protein sequence ID" value="CAG5123363.1"/>
    <property type="molecule type" value="Genomic_DNA"/>
</dbReference>
<sequence>MSMFMTNLLWLLNYHTLSWILQYGVFLYVAVCSGLYIILTLKAIDLYKRNIFAGRKVLLVTAHPDDECMFFSPAILELSHSNSVHILCVTTGNYYGLGTERKKEILESAKVLGIPKQNVEVFDDSCFLDDPHQAWDVRKLQQSLMAHIEQLQPDYILTFDDKGVSGHPNHIAVSQVLRQMLKESRATGPKPRLYLLETVSLARQYISFLDLPLSLLTKKLTFVSSFSNIICSQRAMYAHQTQFVWFRILHVIFSRYMVINTFVPVEL</sequence>
<proteinExistence type="inferred from homology"/>
<dbReference type="EC" id="3.5.1.89" evidence="2"/>
<keyword evidence="3" id="KW-1133">Transmembrane helix</keyword>
<dbReference type="GO" id="GO:0005783">
    <property type="term" value="C:endoplasmic reticulum"/>
    <property type="evidence" value="ECO:0007669"/>
    <property type="project" value="TreeGrafter"/>
</dbReference>
<dbReference type="Gene3D" id="3.40.50.10320">
    <property type="entry name" value="LmbE-like"/>
    <property type="match status" value="1"/>
</dbReference>
<dbReference type="AlphaFoldDB" id="A0A8S3Z1I7"/>
<evidence type="ECO:0000256" key="3">
    <source>
        <dbReference type="SAM" id="Phobius"/>
    </source>
</evidence>
<dbReference type="SUPFAM" id="SSF102588">
    <property type="entry name" value="LmbE-like"/>
    <property type="match status" value="1"/>
</dbReference>
<comment type="similarity">
    <text evidence="1">Belongs to the PIGL family.</text>
</comment>
<reference evidence="4" key="1">
    <citation type="submission" date="2021-04" db="EMBL/GenBank/DDBJ databases">
        <authorList>
            <consortium name="Molecular Ecology Group"/>
        </authorList>
    </citation>
    <scope>NUCLEOTIDE SEQUENCE</scope>
</reference>
<evidence type="ECO:0000313" key="4">
    <source>
        <dbReference type="EMBL" id="CAG5123363.1"/>
    </source>
</evidence>
<feature type="transmembrane region" description="Helical" evidence="3">
    <location>
        <begin position="244"/>
        <end position="263"/>
    </location>
</feature>